<dbReference type="InterPro" id="IPR015946">
    <property type="entry name" value="KH_dom-like_a/b"/>
</dbReference>
<keyword evidence="1 7" id="KW-0806">Transcription termination</keyword>
<comment type="subunit">
    <text evidence="7">Monomer. Binds directly to the core enzyme of the DNA-dependent RNA polymerase and to nascent RNA.</text>
</comment>
<feature type="domain" description="S1 motif" evidence="9">
    <location>
        <begin position="107"/>
        <end position="173"/>
    </location>
</feature>
<dbReference type="Gene3D" id="2.40.50.140">
    <property type="entry name" value="Nucleic acid-binding proteins"/>
    <property type="match status" value="1"/>
</dbReference>
<evidence type="ECO:0000256" key="8">
    <source>
        <dbReference type="SAM" id="MobiDB-lite"/>
    </source>
</evidence>
<dbReference type="SUPFAM" id="SSF50249">
    <property type="entry name" value="Nucleic acid-binding proteins"/>
    <property type="match status" value="1"/>
</dbReference>
<evidence type="ECO:0000256" key="1">
    <source>
        <dbReference type="ARBA" id="ARBA00022472"/>
    </source>
</evidence>
<protein>
    <recommendedName>
        <fullName evidence="7">Transcription termination/antitermination protein NusA</fullName>
    </recommendedName>
</protein>
<feature type="compositionally biased region" description="Basic and acidic residues" evidence="8">
    <location>
        <begin position="327"/>
        <end position="356"/>
    </location>
</feature>
<dbReference type="InterPro" id="IPR012340">
    <property type="entry name" value="NA-bd_OB-fold"/>
</dbReference>
<accession>A0A0G0S9J9</accession>
<evidence type="ECO:0000313" key="11">
    <source>
        <dbReference type="EMBL" id="KKR31440.1"/>
    </source>
</evidence>
<dbReference type="InterPro" id="IPR004087">
    <property type="entry name" value="KH_dom"/>
</dbReference>
<dbReference type="InterPro" id="IPR025249">
    <property type="entry name" value="TF_NusA_KH_1st"/>
</dbReference>
<comment type="similarity">
    <text evidence="7">Belongs to the NusA family.</text>
</comment>
<evidence type="ECO:0000259" key="9">
    <source>
        <dbReference type="SMART" id="SM00316"/>
    </source>
</evidence>
<dbReference type="HAMAP" id="MF_00945_B">
    <property type="entry name" value="NusA_B"/>
    <property type="match status" value="1"/>
</dbReference>
<sequence>MPALVKSEFALALNQVATERGIDPDVVIETIKAAILAAYRKDYGSDELEQLSVEINSNNGEAKVLKENKDITPPGFGRIAAQTAKQVILQRIREAEKKAILVDYSTKVGNVINCMVLRFDGPNIIVDIGRTEGVMPPQEQIAEERYHINQRLTFYIEGIRENQRGSEIIVSRSHKGLVEGLFRREVPEVASGAVEVKGIAREPGSRTKIAVYSNQSGVDPVGSCVGQKGVRVRAVINELGGNEKIDIIQWSDDPKQFIISALSPAKDIEVVLDEKRKTALALVPDDQLSLAIGKEGQNVRLAAKLSGWKIDIKGKEEAKAKAKAKAKKEEKTVEEKPEPKPAEEEKTVSKDNDKPAKPVKKVRKKAETKEVKK</sequence>
<evidence type="ECO:0000256" key="2">
    <source>
        <dbReference type="ARBA" id="ARBA00022490"/>
    </source>
</evidence>
<dbReference type="Pfam" id="PF26594">
    <property type="entry name" value="KH_NusA_2nd"/>
    <property type="match status" value="1"/>
</dbReference>
<dbReference type="Gene3D" id="3.30.1480.10">
    <property type="entry name" value="NusA, N-terminal domain"/>
    <property type="match status" value="1"/>
</dbReference>
<dbReference type="SMART" id="SM00316">
    <property type="entry name" value="S1"/>
    <property type="match status" value="1"/>
</dbReference>
<keyword evidence="6 7" id="KW-0804">Transcription</keyword>
<dbReference type="InterPro" id="IPR010213">
    <property type="entry name" value="TF_NusA"/>
</dbReference>
<dbReference type="GO" id="GO:0006353">
    <property type="term" value="P:DNA-templated transcription termination"/>
    <property type="evidence" value="ECO:0007669"/>
    <property type="project" value="UniProtKB-UniRule"/>
</dbReference>
<gene>
    <name evidence="7" type="primary">nusA</name>
    <name evidence="11" type="ORF">UT63_C0070G0009</name>
</gene>
<keyword evidence="3 7" id="KW-0889">Transcription antitermination</keyword>
<dbReference type="Pfam" id="PF13184">
    <property type="entry name" value="KH_NusA_1st"/>
    <property type="match status" value="1"/>
</dbReference>
<dbReference type="SMART" id="SM00322">
    <property type="entry name" value="KH"/>
    <property type="match status" value="2"/>
</dbReference>
<comment type="caution">
    <text evidence="11">The sequence shown here is derived from an EMBL/GenBank/DDBJ whole genome shotgun (WGS) entry which is preliminary data.</text>
</comment>
<reference evidence="11 12" key="1">
    <citation type="journal article" date="2015" name="Nature">
        <title>rRNA introns, odd ribosomes, and small enigmatic genomes across a large radiation of phyla.</title>
        <authorList>
            <person name="Brown C.T."/>
            <person name="Hug L.A."/>
            <person name="Thomas B.C."/>
            <person name="Sharon I."/>
            <person name="Castelle C.J."/>
            <person name="Singh A."/>
            <person name="Wilkins M.J."/>
            <person name="Williams K.H."/>
            <person name="Banfield J.F."/>
        </authorList>
    </citation>
    <scope>NUCLEOTIDE SEQUENCE [LARGE SCALE GENOMIC DNA]</scope>
</reference>
<dbReference type="FunFam" id="3.30.300.20:FF:000005">
    <property type="entry name" value="Transcription termination/antitermination protein NusA"/>
    <property type="match status" value="1"/>
</dbReference>
<dbReference type="GO" id="GO:0003700">
    <property type="term" value="F:DNA-binding transcription factor activity"/>
    <property type="evidence" value="ECO:0007669"/>
    <property type="project" value="InterPro"/>
</dbReference>
<proteinExistence type="inferred from homology"/>
<dbReference type="InterPro" id="IPR030842">
    <property type="entry name" value="TF_NusA_bacterial"/>
</dbReference>
<dbReference type="SUPFAM" id="SSF69705">
    <property type="entry name" value="Transcription factor NusA, N-terminal domain"/>
    <property type="match status" value="1"/>
</dbReference>
<evidence type="ECO:0000259" key="10">
    <source>
        <dbReference type="SMART" id="SM00322"/>
    </source>
</evidence>
<keyword evidence="2 7" id="KW-0963">Cytoplasm</keyword>
<dbReference type="CDD" id="cd02134">
    <property type="entry name" value="KH-II_NusA_rpt1"/>
    <property type="match status" value="1"/>
</dbReference>
<keyword evidence="4 7" id="KW-0694">RNA-binding</keyword>
<evidence type="ECO:0000256" key="7">
    <source>
        <dbReference type="HAMAP-Rule" id="MF_00945"/>
    </source>
</evidence>
<keyword evidence="5 7" id="KW-0805">Transcription regulation</keyword>
<evidence type="ECO:0000256" key="4">
    <source>
        <dbReference type="ARBA" id="ARBA00022884"/>
    </source>
</evidence>
<dbReference type="InterPro" id="IPR058582">
    <property type="entry name" value="KH_NusA_2nd"/>
</dbReference>
<dbReference type="GO" id="GO:0005829">
    <property type="term" value="C:cytosol"/>
    <property type="evidence" value="ECO:0007669"/>
    <property type="project" value="TreeGrafter"/>
</dbReference>
<dbReference type="NCBIfam" id="TIGR01953">
    <property type="entry name" value="NusA"/>
    <property type="match status" value="1"/>
</dbReference>
<dbReference type="FunFam" id="3.30.300.20:FF:000002">
    <property type="entry name" value="Transcription termination/antitermination protein NusA"/>
    <property type="match status" value="1"/>
</dbReference>
<comment type="function">
    <text evidence="7">Participates in both transcription termination and antitermination.</text>
</comment>
<feature type="region of interest" description="Disordered" evidence="8">
    <location>
        <begin position="323"/>
        <end position="373"/>
    </location>
</feature>
<dbReference type="PROSITE" id="PS50084">
    <property type="entry name" value="KH_TYPE_1"/>
    <property type="match status" value="1"/>
</dbReference>
<dbReference type="PANTHER" id="PTHR22648:SF0">
    <property type="entry name" value="TRANSCRIPTION TERMINATION_ANTITERMINATION PROTEIN NUSA"/>
    <property type="match status" value="1"/>
</dbReference>
<evidence type="ECO:0000313" key="12">
    <source>
        <dbReference type="Proteomes" id="UP000034539"/>
    </source>
</evidence>
<evidence type="ECO:0000256" key="6">
    <source>
        <dbReference type="ARBA" id="ARBA00023163"/>
    </source>
</evidence>
<dbReference type="Proteomes" id="UP000034539">
    <property type="component" value="Unassembled WGS sequence"/>
</dbReference>
<dbReference type="PANTHER" id="PTHR22648">
    <property type="entry name" value="TRANSCRIPTION TERMINATION FACTOR NUSA"/>
    <property type="match status" value="1"/>
</dbReference>
<comment type="subcellular location">
    <subcellularLocation>
        <location evidence="7">Cytoplasm</location>
    </subcellularLocation>
</comment>
<dbReference type="InterPro" id="IPR036555">
    <property type="entry name" value="NusA_N_sf"/>
</dbReference>
<dbReference type="InterPro" id="IPR009019">
    <property type="entry name" value="KH_sf_prok-type"/>
</dbReference>
<dbReference type="EMBL" id="LBXN01000070">
    <property type="protein sequence ID" value="KKR31440.1"/>
    <property type="molecule type" value="Genomic_DNA"/>
</dbReference>
<dbReference type="InterPro" id="IPR003029">
    <property type="entry name" value="S1_domain"/>
</dbReference>
<evidence type="ECO:0000256" key="3">
    <source>
        <dbReference type="ARBA" id="ARBA00022814"/>
    </source>
</evidence>
<dbReference type="GO" id="GO:0031564">
    <property type="term" value="P:transcription antitermination"/>
    <property type="evidence" value="ECO:0007669"/>
    <property type="project" value="UniProtKB-UniRule"/>
</dbReference>
<dbReference type="InterPro" id="IPR013735">
    <property type="entry name" value="TF_NusA_N"/>
</dbReference>
<dbReference type="Pfam" id="PF08529">
    <property type="entry name" value="NusA_N"/>
    <property type="match status" value="2"/>
</dbReference>
<dbReference type="GO" id="GO:0003723">
    <property type="term" value="F:RNA binding"/>
    <property type="evidence" value="ECO:0007669"/>
    <property type="project" value="UniProtKB-UniRule"/>
</dbReference>
<name>A0A0G0S9J9_9BACT</name>
<feature type="domain" description="K Homology" evidence="10">
    <location>
        <begin position="283"/>
        <end position="371"/>
    </location>
</feature>
<dbReference type="Gene3D" id="3.30.300.20">
    <property type="match status" value="2"/>
</dbReference>
<dbReference type="CDD" id="cd04455">
    <property type="entry name" value="S1_NusA"/>
    <property type="match status" value="1"/>
</dbReference>
<dbReference type="AlphaFoldDB" id="A0A0G0S9J9"/>
<dbReference type="SUPFAM" id="SSF54814">
    <property type="entry name" value="Prokaryotic type KH domain (KH-domain type II)"/>
    <property type="match status" value="2"/>
</dbReference>
<dbReference type="CDD" id="cd22529">
    <property type="entry name" value="KH-II_NusA_rpt2"/>
    <property type="match status" value="1"/>
</dbReference>
<organism evidence="11 12">
    <name type="scientific">Candidatus Gottesmanbacteria bacterium GW2011_GWC2_39_8</name>
    <dbReference type="NCBI Taxonomy" id="1618450"/>
    <lineage>
        <taxon>Bacteria</taxon>
        <taxon>Candidatus Gottesmaniibacteriota</taxon>
    </lineage>
</organism>
<feature type="domain" description="K Homology" evidence="10">
    <location>
        <begin position="203"/>
        <end position="280"/>
    </location>
</feature>
<dbReference type="PATRIC" id="fig|1618450.3.peg.1275"/>
<evidence type="ECO:0000256" key="5">
    <source>
        <dbReference type="ARBA" id="ARBA00023015"/>
    </source>
</evidence>